<sequence>MTEGGKKLARVKNLLKSQVKIGANAQDLDRYAEELILKEGGKPSFKMVSSYYWTTCVNVNDGIVHGIPKKELVFKKGDVVSVDIGMYYKGFHTDTSFTIGLDVDSVTEVFLETGKSALTEAIESAKPGNHIFDISNAIQKVVTKGKYSPVRALVGHGVGKELHEEPQIPCFVSGVREESPKILEGSVLAIEVMYVTGSGEVKLSSDGWTISTADGTISALFEETVAVTNKGPLVLTN</sequence>
<keyword evidence="2 6" id="KW-0031">Aminopeptidase</keyword>
<dbReference type="InterPro" id="IPR000994">
    <property type="entry name" value="Pept_M24"/>
</dbReference>
<dbReference type="NCBIfam" id="TIGR00500">
    <property type="entry name" value="met_pdase_I"/>
    <property type="match status" value="1"/>
</dbReference>
<dbReference type="InterPro" id="IPR001714">
    <property type="entry name" value="Pept_M24_MAP"/>
</dbReference>
<keyword evidence="4 6" id="KW-0479">Metal-binding</keyword>
<reference evidence="8 9" key="1">
    <citation type="journal article" date="2016" name="Nat. Commun.">
        <title>Thousands of microbial genomes shed light on interconnected biogeochemical processes in an aquifer system.</title>
        <authorList>
            <person name="Anantharaman K."/>
            <person name="Brown C.T."/>
            <person name="Hug L.A."/>
            <person name="Sharon I."/>
            <person name="Castelle C.J."/>
            <person name="Probst A.J."/>
            <person name="Thomas B.C."/>
            <person name="Singh A."/>
            <person name="Wilkins M.J."/>
            <person name="Karaoz U."/>
            <person name="Brodie E.L."/>
            <person name="Williams K.H."/>
            <person name="Hubbard S.S."/>
            <person name="Banfield J.F."/>
        </authorList>
    </citation>
    <scope>NUCLEOTIDE SEQUENCE [LARGE SCALE GENOMIC DNA]</scope>
</reference>
<comment type="cofactor">
    <cofactor evidence="6">
        <name>Co(2+)</name>
        <dbReference type="ChEBI" id="CHEBI:48828"/>
    </cofactor>
    <cofactor evidence="6">
        <name>Zn(2+)</name>
        <dbReference type="ChEBI" id="CHEBI:29105"/>
    </cofactor>
    <cofactor evidence="6">
        <name>Mn(2+)</name>
        <dbReference type="ChEBI" id="CHEBI:29035"/>
    </cofactor>
    <cofactor evidence="6">
        <name>Fe(2+)</name>
        <dbReference type="ChEBI" id="CHEBI:29033"/>
    </cofactor>
    <text evidence="6">Binds 2 divalent metal cations per subunit. Has a high-affinity and a low affinity metal-binding site. The true nature of the physiological cofactor is under debate. The enzyme is active with cobalt, zinc, manganese or divalent iron ions.</text>
</comment>
<dbReference type="PANTHER" id="PTHR43330">
    <property type="entry name" value="METHIONINE AMINOPEPTIDASE"/>
    <property type="match status" value="1"/>
</dbReference>
<proteinExistence type="inferred from homology"/>
<keyword evidence="5" id="KW-0378">Hydrolase</keyword>
<gene>
    <name evidence="8" type="ORF">A3A75_01270</name>
</gene>
<dbReference type="Gene3D" id="3.90.230.10">
    <property type="entry name" value="Creatinase/methionine aminopeptidase superfamily"/>
    <property type="match status" value="1"/>
</dbReference>
<evidence type="ECO:0000256" key="3">
    <source>
        <dbReference type="ARBA" id="ARBA00022670"/>
    </source>
</evidence>
<dbReference type="STRING" id="1802516.A3A75_01270"/>
<evidence type="ECO:0000256" key="2">
    <source>
        <dbReference type="ARBA" id="ARBA00022438"/>
    </source>
</evidence>
<accession>A0A1F8B3Q2</accession>
<dbReference type="EC" id="3.4.11.18" evidence="6"/>
<evidence type="ECO:0000256" key="6">
    <source>
        <dbReference type="RuleBase" id="RU003653"/>
    </source>
</evidence>
<feature type="domain" description="Peptidase M24" evidence="7">
    <location>
        <begin position="4"/>
        <end position="229"/>
    </location>
</feature>
<dbReference type="EMBL" id="MGHC01000033">
    <property type="protein sequence ID" value="OGM58652.1"/>
    <property type="molecule type" value="Genomic_DNA"/>
</dbReference>
<dbReference type="AlphaFoldDB" id="A0A1F8B3Q2"/>
<keyword evidence="3 6" id="KW-0645">Protease</keyword>
<organism evidence="8 9">
    <name type="scientific">Candidatus Woesebacteria bacterium RIFCSPLOWO2_01_FULL_39_10</name>
    <dbReference type="NCBI Taxonomy" id="1802516"/>
    <lineage>
        <taxon>Bacteria</taxon>
        <taxon>Candidatus Woeseibacteriota</taxon>
    </lineage>
</organism>
<dbReference type="Pfam" id="PF00557">
    <property type="entry name" value="Peptidase_M24"/>
    <property type="match status" value="1"/>
</dbReference>
<dbReference type="PANTHER" id="PTHR43330:SF27">
    <property type="entry name" value="METHIONINE AMINOPEPTIDASE"/>
    <property type="match status" value="1"/>
</dbReference>
<dbReference type="Proteomes" id="UP000179018">
    <property type="component" value="Unassembled WGS sequence"/>
</dbReference>
<dbReference type="SUPFAM" id="SSF55920">
    <property type="entry name" value="Creatinase/aminopeptidase"/>
    <property type="match status" value="1"/>
</dbReference>
<evidence type="ECO:0000256" key="4">
    <source>
        <dbReference type="ARBA" id="ARBA00022723"/>
    </source>
</evidence>
<evidence type="ECO:0000256" key="5">
    <source>
        <dbReference type="ARBA" id="ARBA00022801"/>
    </source>
</evidence>
<protein>
    <recommendedName>
        <fullName evidence="6">Methionine aminopeptidase</fullName>
        <ecNumber evidence="6">3.4.11.18</ecNumber>
    </recommendedName>
</protein>
<dbReference type="GO" id="GO:0004239">
    <property type="term" value="F:initiator methionyl aminopeptidase activity"/>
    <property type="evidence" value="ECO:0007669"/>
    <property type="project" value="UniProtKB-EC"/>
</dbReference>
<dbReference type="PRINTS" id="PR00599">
    <property type="entry name" value="MAPEPTIDASE"/>
</dbReference>
<dbReference type="InterPro" id="IPR002467">
    <property type="entry name" value="Pept_M24A_MAP1"/>
</dbReference>
<dbReference type="GO" id="GO:0046872">
    <property type="term" value="F:metal ion binding"/>
    <property type="evidence" value="ECO:0007669"/>
    <property type="project" value="UniProtKB-KW"/>
</dbReference>
<comment type="caution">
    <text evidence="8">The sequence shown here is derived from an EMBL/GenBank/DDBJ whole genome shotgun (WGS) entry which is preliminary data.</text>
</comment>
<comment type="catalytic activity">
    <reaction evidence="6">
        <text>Release of N-terminal amino acids, preferentially methionine, from peptides and arylamides.</text>
        <dbReference type="EC" id="3.4.11.18"/>
    </reaction>
</comment>
<dbReference type="GO" id="GO:0005829">
    <property type="term" value="C:cytosol"/>
    <property type="evidence" value="ECO:0007669"/>
    <property type="project" value="TreeGrafter"/>
</dbReference>
<dbReference type="GO" id="GO:0070006">
    <property type="term" value="F:metalloaminopeptidase activity"/>
    <property type="evidence" value="ECO:0007669"/>
    <property type="project" value="InterPro"/>
</dbReference>
<name>A0A1F8B3Q2_9BACT</name>
<comment type="function">
    <text evidence="1">Removes the N-terminal methionine from nascent proteins. The N-terminal methionine is often cleaved when the second residue in the primary sequence is small and uncharged (Met-Ala-, Cys, Gly, Pro, Ser, Thr, or Val). Requires deformylation of the N(alpha)-formylated initiator methionine before it can be hydrolyzed.</text>
</comment>
<dbReference type="GO" id="GO:0006508">
    <property type="term" value="P:proteolysis"/>
    <property type="evidence" value="ECO:0007669"/>
    <property type="project" value="UniProtKB-KW"/>
</dbReference>
<comment type="similarity">
    <text evidence="6">Belongs to the peptidase M24A family.</text>
</comment>
<dbReference type="InterPro" id="IPR036005">
    <property type="entry name" value="Creatinase/aminopeptidase-like"/>
</dbReference>
<evidence type="ECO:0000313" key="9">
    <source>
        <dbReference type="Proteomes" id="UP000179018"/>
    </source>
</evidence>
<evidence type="ECO:0000259" key="7">
    <source>
        <dbReference type="Pfam" id="PF00557"/>
    </source>
</evidence>
<evidence type="ECO:0000313" key="8">
    <source>
        <dbReference type="EMBL" id="OGM58652.1"/>
    </source>
</evidence>
<evidence type="ECO:0000256" key="1">
    <source>
        <dbReference type="ARBA" id="ARBA00002521"/>
    </source>
</evidence>